<evidence type="ECO:0000313" key="4">
    <source>
        <dbReference type="Proteomes" id="UP001597262"/>
    </source>
</evidence>
<dbReference type="EMBL" id="JBHTLM010000006">
    <property type="protein sequence ID" value="MFD1176683.1"/>
    <property type="molecule type" value="Genomic_DNA"/>
</dbReference>
<comment type="caution">
    <text evidence="3">The sequence shown here is derived from an EMBL/GenBank/DDBJ whole genome shotgun (WGS) entry which is preliminary data.</text>
</comment>
<dbReference type="PANTHER" id="PTHR43649">
    <property type="entry name" value="ARABINOSE-BINDING PROTEIN-RELATED"/>
    <property type="match status" value="1"/>
</dbReference>
<feature type="signal peptide" evidence="2">
    <location>
        <begin position="1"/>
        <end position="21"/>
    </location>
</feature>
<dbReference type="PANTHER" id="PTHR43649:SF33">
    <property type="entry name" value="POLYGALACTURONAN_RHAMNOGALACTURONAN-BINDING PROTEIN YTCQ"/>
    <property type="match status" value="1"/>
</dbReference>
<feature type="chain" id="PRO_5045693696" evidence="2">
    <location>
        <begin position="22"/>
        <end position="543"/>
    </location>
</feature>
<evidence type="ECO:0000256" key="2">
    <source>
        <dbReference type="SAM" id="SignalP"/>
    </source>
</evidence>
<dbReference type="RefSeq" id="WP_379319135.1">
    <property type="nucleotide sequence ID" value="NZ_JBHTLM010000006.1"/>
</dbReference>
<dbReference type="Gene3D" id="3.40.190.10">
    <property type="entry name" value="Periplasmic binding protein-like II"/>
    <property type="match status" value="2"/>
</dbReference>
<gene>
    <name evidence="3" type="ORF">ACFQ3W_10270</name>
</gene>
<dbReference type="SUPFAM" id="SSF53850">
    <property type="entry name" value="Periplasmic binding protein-like II"/>
    <property type="match status" value="1"/>
</dbReference>
<organism evidence="3 4">
    <name type="scientific">Paenibacillus puldeungensis</name>
    <dbReference type="NCBI Taxonomy" id="696536"/>
    <lineage>
        <taxon>Bacteria</taxon>
        <taxon>Bacillati</taxon>
        <taxon>Bacillota</taxon>
        <taxon>Bacilli</taxon>
        <taxon>Bacillales</taxon>
        <taxon>Paenibacillaceae</taxon>
        <taxon>Paenibacillus</taxon>
    </lineage>
</organism>
<dbReference type="InterPro" id="IPR050490">
    <property type="entry name" value="Bact_solute-bd_prot1"/>
</dbReference>
<keyword evidence="4" id="KW-1185">Reference proteome</keyword>
<evidence type="ECO:0000256" key="1">
    <source>
        <dbReference type="ARBA" id="ARBA00022729"/>
    </source>
</evidence>
<dbReference type="Proteomes" id="UP001597262">
    <property type="component" value="Unassembled WGS sequence"/>
</dbReference>
<keyword evidence="1 2" id="KW-0732">Signal</keyword>
<accession>A0ABW3RW29</accession>
<sequence length="543" mass="61178">MNLKRMMAALFACCLVGAALTGCGGKSESSVNKNGNASTNEPTKLTAIFVKHSLTKDVKDMKWLSDLEKKANVDIEWQQISADWDQKKSALFASGEIPDLLFNATKNSDFVQFNGLFEDLSPLIEKNAPNIQKMYSDHPELKTLSTQADGKIYSTPRYKGLWPSSTATMFINKTWLDNLGLKVPTTWDELEKTLIAFRDGDPNKNGDTKDEIPMDFNPIGWSFTPKLLLGSLGLPLSDDVPDGYFTEDAQVKNFYVDERFKTLMQFLQKLYSENLINKEAITQDYSKYQSLARGNGSTAKVGFTWGWETGDRFGNELKDQYIALPQLKQHADSTDELYWSYDYYNQNFGDNAVAMSANSKNKDAAMRFIDAFYEPTVSLQVLFGGMNDTDKGIKDNGDGTYQILPPADPSLDPGSWKWTNTFADNGPMYVADDLKDKVTLGTDMQAVFKEKSVYNDLLAKADLKTNVYPQAFMKYSTEDINTMAMNQANINNVTDQQWAQWLTTKADIEKEWGAYVAKVNRVGLKQNLEIRQKAYDAYLSTLK</sequence>
<reference evidence="4" key="1">
    <citation type="journal article" date="2019" name="Int. J. Syst. Evol. Microbiol.">
        <title>The Global Catalogue of Microorganisms (GCM) 10K type strain sequencing project: providing services to taxonomists for standard genome sequencing and annotation.</title>
        <authorList>
            <consortium name="The Broad Institute Genomics Platform"/>
            <consortium name="The Broad Institute Genome Sequencing Center for Infectious Disease"/>
            <person name="Wu L."/>
            <person name="Ma J."/>
        </authorList>
    </citation>
    <scope>NUCLEOTIDE SEQUENCE [LARGE SCALE GENOMIC DNA]</scope>
    <source>
        <strain evidence="4">CCUG 59189</strain>
    </source>
</reference>
<dbReference type="PROSITE" id="PS51257">
    <property type="entry name" value="PROKAR_LIPOPROTEIN"/>
    <property type="match status" value="1"/>
</dbReference>
<evidence type="ECO:0000313" key="3">
    <source>
        <dbReference type="EMBL" id="MFD1176683.1"/>
    </source>
</evidence>
<proteinExistence type="predicted"/>
<name>A0ABW3RW29_9BACL</name>
<protein>
    <submittedName>
        <fullName evidence="3">ABC transporter substrate-binding protein</fullName>
    </submittedName>
</protein>